<evidence type="ECO:0000313" key="2">
    <source>
        <dbReference type="Proteomes" id="UP000196240"/>
    </source>
</evidence>
<evidence type="ECO:0000313" key="1">
    <source>
        <dbReference type="EMBL" id="SJX23566.1"/>
    </source>
</evidence>
<protein>
    <submittedName>
        <fullName evidence="1">Uncharacterized protein</fullName>
    </submittedName>
</protein>
<organism evidence="1 2">
    <name type="scientific">Acinetobacter johnsonii</name>
    <dbReference type="NCBI Taxonomy" id="40214"/>
    <lineage>
        <taxon>Bacteria</taxon>
        <taxon>Pseudomonadati</taxon>
        <taxon>Pseudomonadota</taxon>
        <taxon>Gammaproteobacteria</taxon>
        <taxon>Moraxellales</taxon>
        <taxon>Moraxellaceae</taxon>
        <taxon>Acinetobacter</taxon>
    </lineage>
</organism>
<proteinExistence type="predicted"/>
<reference evidence="1 2" key="1">
    <citation type="submission" date="2017-02" db="EMBL/GenBank/DDBJ databases">
        <authorList>
            <person name="Peterson S.W."/>
        </authorList>
    </citation>
    <scope>NUCLEOTIDE SEQUENCE [LARGE SCALE GENOMIC DNA]</scope>
    <source>
        <strain evidence="1">C6</strain>
    </source>
</reference>
<name>A0A1R7QHB5_ACIJO</name>
<dbReference type="EMBL" id="FUUY01000015">
    <property type="protein sequence ID" value="SJX23566.1"/>
    <property type="molecule type" value="Genomic_DNA"/>
</dbReference>
<gene>
    <name evidence="1" type="ORF">ACNJC6_03237</name>
</gene>
<dbReference type="Proteomes" id="UP000196240">
    <property type="component" value="Unassembled WGS sequence"/>
</dbReference>
<dbReference type="AlphaFoldDB" id="A0A1R7QHB5"/>
<sequence>MAFTVDAANIIAGMALLLSGYDLKVQQTPTIPN</sequence>
<accession>A0A1R7QHB5</accession>